<feature type="transmembrane region" description="Helical" evidence="1">
    <location>
        <begin position="201"/>
        <end position="218"/>
    </location>
</feature>
<dbReference type="RefSeq" id="WP_087642773.1">
    <property type="nucleotide sequence ID" value="NZ_FCON02000003.1"/>
</dbReference>
<evidence type="ECO:0000313" key="3">
    <source>
        <dbReference type="Proteomes" id="UP000054770"/>
    </source>
</evidence>
<dbReference type="InterPro" id="IPR001646">
    <property type="entry name" value="5peptide_repeat"/>
</dbReference>
<protein>
    <submittedName>
        <fullName evidence="2">Secreted effector protein pipB2</fullName>
    </submittedName>
</protein>
<dbReference type="PANTHER" id="PTHR14136:SF17">
    <property type="entry name" value="BTB_POZ DOMAIN-CONTAINING PROTEIN KCTD9"/>
    <property type="match status" value="1"/>
</dbReference>
<keyword evidence="3" id="KW-1185">Reference proteome</keyword>
<dbReference type="EMBL" id="FCON02000003">
    <property type="protein sequence ID" value="SAL17495.1"/>
    <property type="molecule type" value="Genomic_DNA"/>
</dbReference>
<dbReference type="OrthoDB" id="3034488at2"/>
<evidence type="ECO:0000256" key="1">
    <source>
        <dbReference type="SAM" id="Phobius"/>
    </source>
</evidence>
<feature type="transmembrane region" description="Helical" evidence="1">
    <location>
        <begin position="277"/>
        <end position="296"/>
    </location>
</feature>
<keyword evidence="1" id="KW-1133">Transmembrane helix</keyword>
<keyword evidence="1" id="KW-0472">Membrane</keyword>
<dbReference type="Gene3D" id="2.160.20.80">
    <property type="entry name" value="E3 ubiquitin-protein ligase SopA"/>
    <property type="match status" value="1"/>
</dbReference>
<dbReference type="Pfam" id="PF00805">
    <property type="entry name" value="Pentapeptide"/>
    <property type="match status" value="3"/>
</dbReference>
<name>A0A158FCP1_9BURK</name>
<organism evidence="2 3">
    <name type="scientific">Caballeronia choica</name>
    <dbReference type="NCBI Taxonomy" id="326476"/>
    <lineage>
        <taxon>Bacteria</taxon>
        <taxon>Pseudomonadati</taxon>
        <taxon>Pseudomonadota</taxon>
        <taxon>Betaproteobacteria</taxon>
        <taxon>Burkholderiales</taxon>
        <taxon>Burkholderiaceae</taxon>
        <taxon>Caballeronia</taxon>
    </lineage>
</organism>
<dbReference type="InterPro" id="IPR051082">
    <property type="entry name" value="Pentapeptide-BTB/POZ_domain"/>
</dbReference>
<dbReference type="SUPFAM" id="SSF141571">
    <property type="entry name" value="Pentapeptide repeat-like"/>
    <property type="match status" value="1"/>
</dbReference>
<evidence type="ECO:0000313" key="2">
    <source>
        <dbReference type="EMBL" id="SAL17495.1"/>
    </source>
</evidence>
<dbReference type="PANTHER" id="PTHR14136">
    <property type="entry name" value="BTB_POZ DOMAIN-CONTAINING PROTEIN KCTD9"/>
    <property type="match status" value="1"/>
</dbReference>
<comment type="caution">
    <text evidence="2">The sequence shown here is derived from an EMBL/GenBank/DDBJ whole genome shotgun (WGS) entry which is preliminary data.</text>
</comment>
<sequence length="769" mass="85192">MWRTTRMKHRRRTLVVLNGQKPRLVEHGTSASKTFDLDRPALVSSINEAGKVLGTWFITYVIIALYLSVVIWQTTDLDLLLGQSLKLPVADISVPLQAFFLFAPLLLTTLHIGILAQLGLLGDKLGILNNSLAEAKDIEWTQTIISLSAFPLNHLVIRRGNDGLRFWFSFVTWLSFVILPLGSLIGAQIRFLAYHSEFATNFHRFLIVLDVMALVYLWPRIFGRTTRTFRQWARSMSPISAKMGYLIFCRLIRLRSTNLRASVRLFRKDRTQGQHRLMFIGFASVLTSIYIATIPGDTFERQLIKMLPEHLLVAKGVRLRGGETFIVTCWLFENEKCGDNLVDRKALIVNRNIVLSHQRIIGHTLGSTSDGFSQTLADEILKLPTVDITDRDLRFADFSFSVIPRLLADETTHLEGANLDYATIYDADLHHANMRGVSAIGSSLVAANLSVASADGASFEGANLTGANLAGASFVGANLTDAKMAGAILTSANFRAACLYRTEMQATALQYATFVGAVLVKADLSGTIDVGALNPNREPLDPDFGRPPDGFDFANLDRIVTGHISANVADTIANANLFADTPSLASLSPSLPRARQAMSRILAMVGIDTSIRKTTPPYECVGPAELCAKNKYDSRFAVKAGRAAYTAGISFQRKENDIKWPMRGIILWTLGVYLSDPNGEQDTDTTRDEIRKSLQRSFIVQSCQGEMMRLSNFSTWSVPSLIISSARVSPMHETVTEDPNEVSQYYGRVDVFLRQLLDACNKKRPESAS</sequence>
<dbReference type="AlphaFoldDB" id="A0A158FCP1"/>
<gene>
    <name evidence="2" type="primary">pipB2</name>
    <name evidence="2" type="ORF">AWB68_00503</name>
</gene>
<keyword evidence="1" id="KW-0812">Transmembrane</keyword>
<reference evidence="2" key="1">
    <citation type="submission" date="2016-01" db="EMBL/GenBank/DDBJ databases">
        <authorList>
            <person name="Peeters C."/>
        </authorList>
    </citation>
    <scope>NUCLEOTIDE SEQUENCE [LARGE SCALE GENOMIC DNA]</scope>
    <source>
        <strain evidence="2">LMG 22940</strain>
    </source>
</reference>
<proteinExistence type="predicted"/>
<feature type="transmembrane region" description="Helical" evidence="1">
    <location>
        <begin position="92"/>
        <end position="116"/>
    </location>
</feature>
<dbReference type="Proteomes" id="UP000054770">
    <property type="component" value="Unassembled WGS sequence"/>
</dbReference>
<feature type="transmembrane region" description="Helical" evidence="1">
    <location>
        <begin position="52"/>
        <end position="72"/>
    </location>
</feature>
<feature type="transmembrane region" description="Helical" evidence="1">
    <location>
        <begin position="166"/>
        <end position="189"/>
    </location>
</feature>
<accession>A0A158FCP1</accession>